<sequence>MKTQRVRRRKLRFGTAKADAAPSATVDRASKHPDKRRKRQLRSRRAPARLRSTVRCSPLDRAEGTWSHIQEQFTAAKSLGEITRIVLRFFMEHEDLQNSVSGAVFPIVVPSSEIYKMKVPRKRRIYDVLHVLEGIGVIKRVRCGETRKNKGGYFLYFGKTAVVRRLAEMKDVSAQAVKTFRQSCRPKILNRVGEDCAVVKVFETQAAVEKWPCLVTTTVCFLGLLFQQDYQMGVTLPAVSSRLIEAKKLFAVMEPSSPWIETPYNDVHRRVYDVMAVLVSCNMIDTSLGLSYDLRDKCFPRKHARFNYNIFTNPRVLFAFQDPGLHKRDDSTCESKFDIRDNSVFCSPVPIEVEDRLVSPPSAYWRSVQVNTTLAISPIFAPSVDEISDGRSNSEMANWKMLDYGASTQVTLQFGATSPSVQSESVTKCRSEGQSAPRIQDLFSPLGKDTTESNEWYDDSLKQLGCYDADQIDWDLTRQLKDTWHESWGSTGIAAIAPFTPTHASGWQFLIDKVEVKLVDLKVNKVEAEDVTAHSTDFLC</sequence>
<comment type="caution">
    <text evidence="4">The sequence shown here is derived from an EMBL/GenBank/DDBJ whole genome shotgun (WGS) entry which is preliminary data.</text>
</comment>
<dbReference type="GO" id="GO:0005634">
    <property type="term" value="C:nucleus"/>
    <property type="evidence" value="ECO:0007669"/>
    <property type="project" value="UniProtKB-SubCell"/>
</dbReference>
<dbReference type="Gene3D" id="1.10.10.10">
    <property type="entry name" value="Winged helix-like DNA-binding domain superfamily/Winged helix DNA-binding domain"/>
    <property type="match status" value="1"/>
</dbReference>
<proteinExistence type="inferred from homology"/>
<dbReference type="GO" id="GO:0005667">
    <property type="term" value="C:transcription regulator complex"/>
    <property type="evidence" value="ECO:0007669"/>
    <property type="project" value="InterPro"/>
</dbReference>
<evidence type="ECO:0000256" key="2">
    <source>
        <dbReference type="SAM" id="MobiDB-lite"/>
    </source>
</evidence>
<gene>
    <name evidence="4" type="ORF">PM001_LOCUS2010</name>
</gene>
<dbReference type="Pfam" id="PF02319">
    <property type="entry name" value="WHD_E2F_TDP"/>
    <property type="match status" value="1"/>
</dbReference>
<dbReference type="InterPro" id="IPR003316">
    <property type="entry name" value="E2F_WHTH_DNA-bd_dom"/>
</dbReference>
<evidence type="ECO:0000259" key="3">
    <source>
        <dbReference type="SMART" id="SM01372"/>
    </source>
</evidence>
<keyword evidence="1" id="KW-0238">DNA-binding</keyword>
<evidence type="ECO:0000313" key="5">
    <source>
        <dbReference type="Proteomes" id="UP001162060"/>
    </source>
</evidence>
<comment type="similarity">
    <text evidence="1">Belongs to the E2F/DP family.</text>
</comment>
<feature type="domain" description="E2F/DP family winged-helix DNA-binding" evidence="3">
    <location>
        <begin position="74"/>
        <end position="158"/>
    </location>
</feature>
<feature type="region of interest" description="Disordered" evidence="2">
    <location>
        <begin position="1"/>
        <end position="48"/>
    </location>
</feature>
<dbReference type="GO" id="GO:0006355">
    <property type="term" value="P:regulation of DNA-templated transcription"/>
    <property type="evidence" value="ECO:0007669"/>
    <property type="project" value="InterPro"/>
</dbReference>
<keyword evidence="1" id="KW-0539">Nucleus</keyword>
<accession>A0AAV1T6R7</accession>
<keyword evidence="1" id="KW-0805">Transcription regulation</keyword>
<dbReference type="Proteomes" id="UP001162060">
    <property type="component" value="Unassembled WGS sequence"/>
</dbReference>
<dbReference type="InterPro" id="IPR036390">
    <property type="entry name" value="WH_DNA-bd_sf"/>
</dbReference>
<feature type="compositionally biased region" description="Basic residues" evidence="2">
    <location>
        <begin position="1"/>
        <end position="12"/>
    </location>
</feature>
<name>A0AAV1T6R7_9STRA</name>
<evidence type="ECO:0000313" key="4">
    <source>
        <dbReference type="EMBL" id="CAK7900121.1"/>
    </source>
</evidence>
<dbReference type="AlphaFoldDB" id="A0AAV1T6R7"/>
<reference evidence="4" key="1">
    <citation type="submission" date="2024-01" db="EMBL/GenBank/DDBJ databases">
        <authorList>
            <person name="Webb A."/>
        </authorList>
    </citation>
    <scope>NUCLEOTIDE SEQUENCE</scope>
    <source>
        <strain evidence="4">Pm1</strain>
    </source>
</reference>
<organism evidence="4 5">
    <name type="scientific">Peronospora matthiolae</name>
    <dbReference type="NCBI Taxonomy" id="2874970"/>
    <lineage>
        <taxon>Eukaryota</taxon>
        <taxon>Sar</taxon>
        <taxon>Stramenopiles</taxon>
        <taxon>Oomycota</taxon>
        <taxon>Peronosporomycetes</taxon>
        <taxon>Peronosporales</taxon>
        <taxon>Peronosporaceae</taxon>
        <taxon>Peronospora</taxon>
    </lineage>
</organism>
<dbReference type="SMART" id="SM01372">
    <property type="entry name" value="E2F_TDP"/>
    <property type="match status" value="1"/>
</dbReference>
<protein>
    <recommendedName>
        <fullName evidence="3">E2F/DP family winged-helix DNA-binding domain-containing protein</fullName>
    </recommendedName>
</protein>
<dbReference type="SUPFAM" id="SSF46785">
    <property type="entry name" value="Winged helix' DNA-binding domain"/>
    <property type="match status" value="1"/>
</dbReference>
<evidence type="ECO:0000256" key="1">
    <source>
        <dbReference type="RuleBase" id="RU003796"/>
    </source>
</evidence>
<feature type="compositionally biased region" description="Basic residues" evidence="2">
    <location>
        <begin position="33"/>
        <end position="48"/>
    </location>
</feature>
<dbReference type="GO" id="GO:0003677">
    <property type="term" value="F:DNA binding"/>
    <property type="evidence" value="ECO:0007669"/>
    <property type="project" value="UniProtKB-KW"/>
</dbReference>
<comment type="subcellular location">
    <subcellularLocation>
        <location evidence="1">Nucleus</location>
    </subcellularLocation>
</comment>
<keyword evidence="1" id="KW-0804">Transcription</keyword>
<dbReference type="InterPro" id="IPR036388">
    <property type="entry name" value="WH-like_DNA-bd_sf"/>
</dbReference>
<dbReference type="EMBL" id="CAKLBY020000016">
    <property type="protein sequence ID" value="CAK7900121.1"/>
    <property type="molecule type" value="Genomic_DNA"/>
</dbReference>